<proteinExistence type="predicted"/>
<organism evidence="1 2">
    <name type="scientific">Lactococcus lactis subsp. cremoris</name>
    <name type="common">Streptococcus cremoris</name>
    <dbReference type="NCBI Taxonomy" id="1359"/>
    <lineage>
        <taxon>Bacteria</taxon>
        <taxon>Bacillati</taxon>
        <taxon>Bacillota</taxon>
        <taxon>Bacilli</taxon>
        <taxon>Lactobacillales</taxon>
        <taxon>Streptococcaceae</taxon>
        <taxon>Lactococcus</taxon>
    </lineage>
</organism>
<evidence type="ECO:0000313" key="1">
    <source>
        <dbReference type="EMBL" id="WMX71858.1"/>
    </source>
</evidence>
<protein>
    <submittedName>
        <fullName evidence="1">Uncharacterized protein</fullName>
    </submittedName>
</protein>
<dbReference type="AlphaFoldDB" id="A0AAX4AL77"/>
<dbReference type="Proteomes" id="UP001254658">
    <property type="component" value="Chromosome"/>
</dbReference>
<gene>
    <name evidence="1" type="ORF">RF668_06285</name>
</gene>
<reference evidence="1" key="2">
    <citation type="submission" date="2023-09" db="EMBL/GenBank/DDBJ databases">
        <authorList>
            <person name="Kim T.W."/>
        </authorList>
    </citation>
    <scope>NUCLEOTIDE SEQUENCE</scope>
    <source>
        <strain evidence="1">KCKM 0438</strain>
    </source>
</reference>
<reference evidence="1" key="1">
    <citation type="journal article" date="2022" name="Microbiol. Spectr.">
        <title>Optimizing Conditions in the Acid Tolerance Test for Potential Probiotics Using Response Surface Methodology.</title>
        <authorList>
            <person name="Ko H.I."/>
            <person name="Jeong C.H."/>
            <person name="Hong S.W."/>
            <person name="Eun J.B."/>
            <person name="Kim T.W."/>
        </authorList>
    </citation>
    <scope>NUCLEOTIDE SEQUENCE</scope>
    <source>
        <strain evidence="1">KCKM 0438</strain>
    </source>
</reference>
<evidence type="ECO:0000313" key="2">
    <source>
        <dbReference type="Proteomes" id="UP001254658"/>
    </source>
</evidence>
<dbReference type="RefSeq" id="WP_309559513.1">
    <property type="nucleotide sequence ID" value="NZ_CP133787.1"/>
</dbReference>
<dbReference type="EMBL" id="CP133787">
    <property type="protein sequence ID" value="WMX71858.1"/>
    <property type="molecule type" value="Genomic_DNA"/>
</dbReference>
<name>A0AAX4AL77_LACLC</name>
<accession>A0AAX4AL77</accession>
<sequence>MKLFDGQNTLAVERKENQFIVFLTGTQVNQQELEFIKSKTKLESSEDEE</sequence>